<dbReference type="InterPro" id="IPR002514">
    <property type="entry name" value="Transposase_8"/>
</dbReference>
<gene>
    <name evidence="2" type="ORF">Mettu_1466</name>
</gene>
<dbReference type="GO" id="GO:0006313">
    <property type="term" value="P:DNA transposition"/>
    <property type="evidence" value="ECO:0007669"/>
    <property type="project" value="InterPro"/>
</dbReference>
<evidence type="ECO:0000313" key="2">
    <source>
        <dbReference type="EMBL" id="EGW22649.1"/>
    </source>
</evidence>
<dbReference type="SUPFAM" id="SSF46689">
    <property type="entry name" value="Homeodomain-like"/>
    <property type="match status" value="1"/>
</dbReference>
<dbReference type="GO" id="GO:0003677">
    <property type="term" value="F:DNA binding"/>
    <property type="evidence" value="ECO:0007669"/>
    <property type="project" value="InterPro"/>
</dbReference>
<comment type="similarity">
    <text evidence="1">Belongs to the transposase 8 family.</text>
</comment>
<proteinExistence type="inferred from homology"/>
<dbReference type="InterPro" id="IPR009057">
    <property type="entry name" value="Homeodomain-like_sf"/>
</dbReference>
<sequence>MKPKKESTTSVVRNKYTVQFKEQALVRAECDGIPKVAQDLGLAESIPYSWRSKRRQTSQPFEEQKLQQAELARLKRENAQRWPF</sequence>
<evidence type="ECO:0000313" key="3">
    <source>
        <dbReference type="Proteomes" id="UP000004664"/>
    </source>
</evidence>
<dbReference type="Pfam" id="PF01527">
    <property type="entry name" value="HTH_Tnp_1"/>
    <property type="match status" value="1"/>
</dbReference>
<dbReference type="HOGENOM" id="CLU_2523775_0_0_6"/>
<dbReference type="EMBL" id="JH109152">
    <property type="protein sequence ID" value="EGW22649.1"/>
    <property type="molecule type" value="Genomic_DNA"/>
</dbReference>
<dbReference type="Proteomes" id="UP000004664">
    <property type="component" value="Unassembled WGS sequence"/>
</dbReference>
<keyword evidence="3" id="KW-1185">Reference proteome</keyword>
<dbReference type="GO" id="GO:0004803">
    <property type="term" value="F:transposase activity"/>
    <property type="evidence" value="ECO:0007669"/>
    <property type="project" value="InterPro"/>
</dbReference>
<organism evidence="2 3">
    <name type="scientific">Methylobacter tundripaludum (strain ATCC BAA-1195 / DSM 17260 / SV96)</name>
    <dbReference type="NCBI Taxonomy" id="697282"/>
    <lineage>
        <taxon>Bacteria</taxon>
        <taxon>Pseudomonadati</taxon>
        <taxon>Pseudomonadota</taxon>
        <taxon>Gammaproteobacteria</taxon>
        <taxon>Methylococcales</taxon>
        <taxon>Methylococcaceae</taxon>
        <taxon>Methylobacter</taxon>
    </lineage>
</organism>
<protein>
    <submittedName>
        <fullName evidence="2">IS3 transposase</fullName>
    </submittedName>
</protein>
<reference evidence="2 3" key="1">
    <citation type="submission" date="2011-06" db="EMBL/GenBank/DDBJ databases">
        <title>Genomic sequence of Methylobacter tundripaludum SV96.</title>
        <authorList>
            <consortium name="US DOE Joint Genome Institute"/>
            <person name="Lucas S."/>
            <person name="Han J."/>
            <person name="Lapidus A."/>
            <person name="Cheng J.-F."/>
            <person name="Goodwin L."/>
            <person name="Pitluck S."/>
            <person name="Held B."/>
            <person name="Detter J.C."/>
            <person name="Han C."/>
            <person name="Tapia R."/>
            <person name="Land M."/>
            <person name="Hauser L."/>
            <person name="Kyrpides N."/>
            <person name="Ivanova N."/>
            <person name="Ovchinnikova G."/>
            <person name="Pagani I."/>
            <person name="Klotz M.G."/>
            <person name="Dispirito A.A."/>
            <person name="Murrell J.C."/>
            <person name="Dunfield P."/>
            <person name="Kalyuzhnaya M.G."/>
            <person name="Svenning M."/>
            <person name="Trotsenko Y.A."/>
            <person name="Stein L.Y."/>
            <person name="Woyke T."/>
        </authorList>
    </citation>
    <scope>NUCLEOTIDE SEQUENCE [LARGE SCALE GENOMIC DNA]</scope>
    <source>
        <strain evidence="3">ATCC BAA-1195 / DSM 17260 / SV96</strain>
    </source>
</reference>
<accession>G3IU51</accession>
<dbReference type="AlphaFoldDB" id="G3IU51"/>
<name>G3IU51_METTV</name>
<evidence type="ECO:0000256" key="1">
    <source>
        <dbReference type="ARBA" id="ARBA00009964"/>
    </source>
</evidence>